<dbReference type="InterPro" id="IPR036249">
    <property type="entry name" value="Thioredoxin-like_sf"/>
</dbReference>
<sequence length="244" mass="26422">MDQHPTDGAAALDAARFLWPELFGEESIRKIRVECARMDRPLTLQLQLDRSSEALLLRTMAHALVTISQGRLLTIEEQVTGLGIDGHHVVDLSSNLPYATPLVRVLNVDGNGVLGPAGLAFHGVPAGRQFHPFVMGLFNAAGPGQPLSEEETKRIEAIHDPVDLMLLVSLDGDECARAAHAAQRLAAANTNVRAELYDATIYPHIAGEYGVDATPGIVANRHGARQVVRDVRNVTDLLDVLDHM</sequence>
<dbReference type="AlphaFoldDB" id="A0A087B4P2"/>
<evidence type="ECO:0000313" key="1">
    <source>
        <dbReference type="EMBL" id="KFI65992.1"/>
    </source>
</evidence>
<dbReference type="PANTHER" id="PTHR37170">
    <property type="entry name" value="GLUTAREDOXIN-RELATED"/>
    <property type="match status" value="1"/>
</dbReference>
<protein>
    <submittedName>
        <fullName evidence="1">Thioredoxin reductase-like protein</fullName>
    </submittedName>
</protein>
<dbReference type="Proteomes" id="UP000029067">
    <property type="component" value="Unassembled WGS sequence"/>
</dbReference>
<organism evidence="1 2">
    <name type="scientific">Bifidobacterium cuniculi</name>
    <dbReference type="NCBI Taxonomy" id="1688"/>
    <lineage>
        <taxon>Bacteria</taxon>
        <taxon>Bacillati</taxon>
        <taxon>Actinomycetota</taxon>
        <taxon>Actinomycetes</taxon>
        <taxon>Bifidobacteriales</taxon>
        <taxon>Bifidobacteriaceae</taxon>
        <taxon>Bifidobacterium</taxon>
    </lineage>
</organism>
<comment type="caution">
    <text evidence="1">The sequence shown here is derived from an EMBL/GenBank/DDBJ whole genome shotgun (WGS) entry which is preliminary data.</text>
</comment>
<name>A0A087B4P2_9BIFI</name>
<dbReference type="Gene3D" id="3.40.30.80">
    <property type="match status" value="1"/>
</dbReference>
<proteinExistence type="predicted"/>
<accession>A0A087B4P2</accession>
<dbReference type="OrthoDB" id="109585at2"/>
<dbReference type="STRING" id="1688.BCUN_0492"/>
<gene>
    <name evidence="1" type="ORF">BCUN_0492</name>
</gene>
<keyword evidence="2" id="KW-1185">Reference proteome</keyword>
<dbReference type="RefSeq" id="WP_051920524.1">
    <property type="nucleotide sequence ID" value="NZ_JGYV01000001.1"/>
</dbReference>
<dbReference type="eggNOG" id="COG3634">
    <property type="taxonomic scope" value="Bacteria"/>
</dbReference>
<dbReference type="SUPFAM" id="SSF52833">
    <property type="entry name" value="Thioredoxin-like"/>
    <property type="match status" value="1"/>
</dbReference>
<reference evidence="1 2" key="1">
    <citation type="submission" date="2014-03" db="EMBL/GenBank/DDBJ databases">
        <title>Genomics of Bifidobacteria.</title>
        <authorList>
            <person name="Ventura M."/>
            <person name="Milani C."/>
            <person name="Lugli G.A."/>
        </authorList>
    </citation>
    <scope>NUCLEOTIDE SEQUENCE [LARGE SCALE GENOMIC DNA]</scope>
    <source>
        <strain evidence="1 2">LMG 10738</strain>
    </source>
</reference>
<dbReference type="EMBL" id="JGYV01000001">
    <property type="protein sequence ID" value="KFI65992.1"/>
    <property type="molecule type" value="Genomic_DNA"/>
</dbReference>
<dbReference type="PANTHER" id="PTHR37170:SF1">
    <property type="entry name" value="GLUTAREDOXIN-LIKE PROTEIN"/>
    <property type="match status" value="1"/>
</dbReference>
<evidence type="ECO:0000313" key="2">
    <source>
        <dbReference type="Proteomes" id="UP000029067"/>
    </source>
</evidence>